<dbReference type="AlphaFoldDB" id="A0A0Z8DN30"/>
<organism evidence="1 2">
    <name type="scientific">Streptococcus suis</name>
    <dbReference type="NCBI Taxonomy" id="1307"/>
    <lineage>
        <taxon>Bacteria</taxon>
        <taxon>Bacillati</taxon>
        <taxon>Bacillota</taxon>
        <taxon>Bacilli</taxon>
        <taxon>Lactobacillales</taxon>
        <taxon>Streptococcaceae</taxon>
        <taxon>Streptococcus</taxon>
    </lineage>
</organism>
<dbReference type="Proteomes" id="UP000073434">
    <property type="component" value="Unassembled WGS sequence"/>
</dbReference>
<dbReference type="EMBL" id="FIFW01000007">
    <property type="protein sequence ID" value="CYU47203.1"/>
    <property type="molecule type" value="Genomic_DNA"/>
</dbReference>
<evidence type="ECO:0000313" key="1">
    <source>
        <dbReference type="EMBL" id="CYU47203.1"/>
    </source>
</evidence>
<name>A0A0Z8DN30_STRSU</name>
<protein>
    <submittedName>
        <fullName evidence="1">Uncharacterized protein</fullName>
    </submittedName>
</protein>
<evidence type="ECO:0000313" key="2">
    <source>
        <dbReference type="Proteomes" id="UP000073434"/>
    </source>
</evidence>
<sequence>MKIPVKKLVFLLINAYNKYILLFENQNYPLSTRLDELQFYLRLRFLDYF</sequence>
<gene>
    <name evidence="1" type="ORF">ERS132385_00936</name>
</gene>
<reference evidence="1 2" key="1">
    <citation type="submission" date="2016-02" db="EMBL/GenBank/DDBJ databases">
        <authorList>
            <consortium name="Pathogen Informatics"/>
        </authorList>
    </citation>
    <scope>NUCLEOTIDE SEQUENCE [LARGE SCALE GENOMIC DNA]</scope>
    <source>
        <strain evidence="1 2">LSS23</strain>
    </source>
</reference>
<proteinExistence type="predicted"/>
<accession>A0A0Z8DN30</accession>